<dbReference type="InterPro" id="IPR036365">
    <property type="entry name" value="PGBD-like_sf"/>
</dbReference>
<feature type="chain" id="PRO_5045770682" evidence="1">
    <location>
        <begin position="30"/>
        <end position="358"/>
    </location>
</feature>
<sequence>MGTRSADTSSWMKPKFLSAAAAIAVAAGAAGWAINATVVGQGETTQESEQNVWAKAEASAIGSSLNLSTIVKQPVQVVASNHLAGVVSSVSEGEKKPGDVIYSVAGSDVYVISGQTPLYQDIGPKASGENVKQVESFLKDQEYFSGTPDTRFDAATTSAIKGWQIATKQKADGRIALGRMVAISSLPGQVDIGEAIRPGKNLAGGEDAVLAPSGERTFTMSLTGEQAALIPQDSAIEVNHGDLTWEAQIAQTTTDESGNVIHTLAGPSGGSVCDKECDELPAGSNVTLRSKVIVVPETKGIGIPSSAVTTTASGETEVVTENGPVPVEVVASGQGIVIVEGLEEGTSVQVLAANSEAR</sequence>
<comment type="caution">
    <text evidence="3">The sequence shown here is derived from an EMBL/GenBank/DDBJ whole genome shotgun (WGS) entry which is preliminary data.</text>
</comment>
<dbReference type="RefSeq" id="WP_096256622.1">
    <property type="nucleotide sequence ID" value="NZ_BAAAVQ010000041.1"/>
</dbReference>
<feature type="signal peptide" evidence="1">
    <location>
        <begin position="1"/>
        <end position="29"/>
    </location>
</feature>
<dbReference type="SUPFAM" id="SSF47090">
    <property type="entry name" value="PGBD-like"/>
    <property type="match status" value="1"/>
</dbReference>
<keyword evidence="4" id="KW-1185">Reference proteome</keyword>
<dbReference type="Gene3D" id="1.10.101.10">
    <property type="entry name" value="PGBD-like superfamily/PGBD"/>
    <property type="match status" value="1"/>
</dbReference>
<evidence type="ECO:0000313" key="3">
    <source>
        <dbReference type="EMBL" id="MFC4717898.1"/>
    </source>
</evidence>
<feature type="domain" description="Peptidoglycan binding-like" evidence="2">
    <location>
        <begin position="127"/>
        <end position="174"/>
    </location>
</feature>
<dbReference type="EMBL" id="JBHSHE010000084">
    <property type="protein sequence ID" value="MFC4717898.1"/>
    <property type="molecule type" value="Genomic_DNA"/>
</dbReference>
<dbReference type="InterPro" id="IPR036366">
    <property type="entry name" value="PGBDSf"/>
</dbReference>
<dbReference type="Pfam" id="PF01471">
    <property type="entry name" value="PG_binding_1"/>
    <property type="match status" value="1"/>
</dbReference>
<dbReference type="InterPro" id="IPR002477">
    <property type="entry name" value="Peptidoglycan-bd-like"/>
</dbReference>
<reference evidence="4" key="1">
    <citation type="journal article" date="2019" name="Int. J. Syst. Evol. Microbiol.">
        <title>The Global Catalogue of Microorganisms (GCM) 10K type strain sequencing project: providing services to taxonomists for standard genome sequencing and annotation.</title>
        <authorList>
            <consortium name="The Broad Institute Genomics Platform"/>
            <consortium name="The Broad Institute Genome Sequencing Center for Infectious Disease"/>
            <person name="Wu L."/>
            <person name="Ma J."/>
        </authorList>
    </citation>
    <scope>NUCLEOTIDE SEQUENCE [LARGE SCALE GENOMIC DNA]</scope>
    <source>
        <strain evidence="4">CGMCC 1.12849</strain>
    </source>
</reference>
<keyword evidence="1" id="KW-0732">Signal</keyword>
<dbReference type="Proteomes" id="UP001595884">
    <property type="component" value="Unassembled WGS sequence"/>
</dbReference>
<organism evidence="3 4">
    <name type="scientific">Glutamicibacter bergerei</name>
    <dbReference type="NCBI Taxonomy" id="256702"/>
    <lineage>
        <taxon>Bacteria</taxon>
        <taxon>Bacillati</taxon>
        <taxon>Actinomycetota</taxon>
        <taxon>Actinomycetes</taxon>
        <taxon>Micrococcales</taxon>
        <taxon>Micrococcaceae</taxon>
        <taxon>Glutamicibacter</taxon>
    </lineage>
</organism>
<evidence type="ECO:0000256" key="1">
    <source>
        <dbReference type="SAM" id="SignalP"/>
    </source>
</evidence>
<evidence type="ECO:0000259" key="2">
    <source>
        <dbReference type="Pfam" id="PF01471"/>
    </source>
</evidence>
<name>A0ABV9MTE7_9MICC</name>
<accession>A0ABV9MTE7</accession>
<protein>
    <submittedName>
        <fullName evidence="3">Peptidoglycan-binding protein</fullName>
    </submittedName>
</protein>
<proteinExistence type="predicted"/>
<gene>
    <name evidence="3" type="ORF">ACFO7V_17390</name>
</gene>
<evidence type="ECO:0000313" key="4">
    <source>
        <dbReference type="Proteomes" id="UP001595884"/>
    </source>
</evidence>